<reference evidence="1" key="1">
    <citation type="journal article" date="2023" name="Insect Mol. Biol.">
        <title>Genome sequencing provides insights into the evolution of gene families encoding plant cell wall-degrading enzymes in longhorned beetles.</title>
        <authorList>
            <person name="Shin N.R."/>
            <person name="Okamura Y."/>
            <person name="Kirsch R."/>
            <person name="Pauchet Y."/>
        </authorList>
    </citation>
    <scope>NUCLEOTIDE SEQUENCE</scope>
    <source>
        <strain evidence="1">AMC_N1</strain>
    </source>
</reference>
<accession>A0AAV8ZAT5</accession>
<dbReference type="AlphaFoldDB" id="A0AAV8ZAT5"/>
<proteinExistence type="predicted"/>
<dbReference type="EMBL" id="JAPWTK010000008">
    <property type="protein sequence ID" value="KAJ8960491.1"/>
    <property type="molecule type" value="Genomic_DNA"/>
</dbReference>
<name>A0AAV8ZAT5_9CUCU</name>
<evidence type="ECO:0000313" key="1">
    <source>
        <dbReference type="EMBL" id="KAJ8960491.1"/>
    </source>
</evidence>
<sequence length="37" mass="4270">MEIKRLGRPIPDLIISKTDVGKSRNYSRNLNSSLRQI</sequence>
<protein>
    <submittedName>
        <fullName evidence="1">Uncharacterized protein</fullName>
    </submittedName>
</protein>
<gene>
    <name evidence="1" type="ORF">NQ318_013775</name>
</gene>
<comment type="caution">
    <text evidence="1">The sequence shown here is derived from an EMBL/GenBank/DDBJ whole genome shotgun (WGS) entry which is preliminary data.</text>
</comment>
<organism evidence="1 2">
    <name type="scientific">Aromia moschata</name>
    <dbReference type="NCBI Taxonomy" id="1265417"/>
    <lineage>
        <taxon>Eukaryota</taxon>
        <taxon>Metazoa</taxon>
        <taxon>Ecdysozoa</taxon>
        <taxon>Arthropoda</taxon>
        <taxon>Hexapoda</taxon>
        <taxon>Insecta</taxon>
        <taxon>Pterygota</taxon>
        <taxon>Neoptera</taxon>
        <taxon>Endopterygota</taxon>
        <taxon>Coleoptera</taxon>
        <taxon>Polyphaga</taxon>
        <taxon>Cucujiformia</taxon>
        <taxon>Chrysomeloidea</taxon>
        <taxon>Cerambycidae</taxon>
        <taxon>Cerambycinae</taxon>
        <taxon>Callichromatini</taxon>
        <taxon>Aromia</taxon>
    </lineage>
</organism>
<dbReference type="Proteomes" id="UP001162162">
    <property type="component" value="Unassembled WGS sequence"/>
</dbReference>
<evidence type="ECO:0000313" key="2">
    <source>
        <dbReference type="Proteomes" id="UP001162162"/>
    </source>
</evidence>
<keyword evidence="2" id="KW-1185">Reference proteome</keyword>